<evidence type="ECO:0000313" key="4">
    <source>
        <dbReference type="EMBL" id="KAJ3643249.1"/>
    </source>
</evidence>
<dbReference type="FunFam" id="1.10.8.270:FF:000009">
    <property type="entry name" value="TBC1 domain family member 30"/>
    <property type="match status" value="1"/>
</dbReference>
<accession>A0AA38HT61</accession>
<feature type="domain" description="Rab-GAP TBC" evidence="3">
    <location>
        <begin position="196"/>
        <end position="403"/>
    </location>
</feature>
<dbReference type="InterPro" id="IPR032738">
    <property type="entry name" value="Tbc1d30_C"/>
</dbReference>
<dbReference type="Pfam" id="PF00566">
    <property type="entry name" value="RabGAP-TBC"/>
    <property type="match status" value="1"/>
</dbReference>
<organism evidence="4 5">
    <name type="scientific">Zophobas morio</name>
    <dbReference type="NCBI Taxonomy" id="2755281"/>
    <lineage>
        <taxon>Eukaryota</taxon>
        <taxon>Metazoa</taxon>
        <taxon>Ecdysozoa</taxon>
        <taxon>Arthropoda</taxon>
        <taxon>Hexapoda</taxon>
        <taxon>Insecta</taxon>
        <taxon>Pterygota</taxon>
        <taxon>Neoptera</taxon>
        <taxon>Endopterygota</taxon>
        <taxon>Coleoptera</taxon>
        <taxon>Polyphaga</taxon>
        <taxon>Cucujiformia</taxon>
        <taxon>Tenebrionidae</taxon>
        <taxon>Zophobas</taxon>
    </lineage>
</organism>
<dbReference type="Pfam" id="PF15733">
    <property type="entry name" value="DUF4682"/>
    <property type="match status" value="1"/>
</dbReference>
<dbReference type="InterPro" id="IPR035969">
    <property type="entry name" value="Rab-GAP_TBC_sf"/>
</dbReference>
<dbReference type="EMBL" id="JALNTZ010000008">
    <property type="protein sequence ID" value="KAJ3643249.1"/>
    <property type="molecule type" value="Genomic_DNA"/>
</dbReference>
<gene>
    <name evidence="4" type="ORF">Zmor_025973</name>
</gene>
<dbReference type="SUPFAM" id="SSF47923">
    <property type="entry name" value="Ypt/Rab-GAP domain of gyp1p"/>
    <property type="match status" value="2"/>
</dbReference>
<protein>
    <recommendedName>
        <fullName evidence="1">TBC1 domain family member 30</fullName>
    </recommendedName>
</protein>
<sequence>MSTKRRVRQLESCSREMFGDLIIHHQTPPPPSEAALQAVIHSVPITVNIRKTSTPCRYSDHEKRRASDLVEELLVDIYSHLNNISDYNSATSSKSHRSFVEVDQLRMKDVTELSSLVSYLEYHVERAGSVLVRQLKRRDALRRQQDAHSDVITGQLLKRSGSDGAEMRFSIQPAPGESGFSQWSAAMKMVAQLSGGIPPEFRRRLWLTLADKHLAARGIDWPKVERNCFSEWSHPADSELGVQIVKDLHRTGCSLFCGKDGQENQALLKRVLLAYARWNKAVGYCQGFNMLAALILQVTEKCETDALKLMIYLIEGVLPDSYFADSLRGLSVDMAVFRELLRSRLPRLSKHLDALQNAAKDGTTSYEPPLTNVFTMQWFLTLFCNCLPQPTVLRVWDLILLEGNEILLRTALAIWQTLADRILGVRSADEFYCIMGVLTRELLEFELIDANSLIKSVVAIGPLTELKSLREHYLYNINPWGTSVSTLFPSNVDKQMKLYAKDRLVLDISALKKQYTKLKQRQRQAHIIFSAAISRQPPPSAPVAMNHLLLGKSALVPAKRLGPPKGSIPPARVPASTLLWKDAPKTSDSSSSSDTELCDDPSDSSSPEEDEEEIKSQFAKDNPENLMTTDNKVDGEEDVANSSNSQISSDIFDNTASTSVNMFDPVESDDDSADFEKFLEDRVRCLKEIKTPSDEDAEGAVRTKHGRRNSERALQIIQENSLILHRIMQCQSRLSPSPPFVTTNNETEATMESPRETISSTSFYDTISSSISREFAEDKSDAEQCFTAMEKIDEDQENKSPEYGSRYSSILEKSRNLDEKYNSLILNAGVRSIKTVVDESEPKSDLISELNLKYDSMNLSTIDSYRIPQDDNYKFSSDSQRIADLYRFEVDDDKKSGLVDVGAAKANLSLNLEQSASLYSPPSPRLATLKSPCSDRSEKSPNSRSPNKIFNPFPVALNSRQNKEVPLKLGLYKK</sequence>
<dbReference type="Gene3D" id="1.10.8.270">
    <property type="entry name" value="putative rabgap domain of human tbc1 domain family member 14 like domains"/>
    <property type="match status" value="1"/>
</dbReference>
<dbReference type="PANTHER" id="PTHR13399">
    <property type="entry name" value="TRANSLOCON-ASSOCIATED PROTEIN TRAP , GAMMA SUBUNIT"/>
    <property type="match status" value="1"/>
</dbReference>
<comment type="caution">
    <text evidence="4">The sequence shown here is derived from an EMBL/GenBank/DDBJ whole genome shotgun (WGS) entry which is preliminary data.</text>
</comment>
<feature type="region of interest" description="Disordered" evidence="2">
    <location>
        <begin position="561"/>
        <end position="650"/>
    </location>
</feature>
<dbReference type="PROSITE" id="PS50086">
    <property type="entry name" value="TBC_RABGAP"/>
    <property type="match status" value="1"/>
</dbReference>
<dbReference type="Gene3D" id="1.10.472.80">
    <property type="entry name" value="Ypt/Rab-GAP domain of gyp1p, domain 3"/>
    <property type="match status" value="1"/>
</dbReference>
<dbReference type="InterPro" id="IPR000195">
    <property type="entry name" value="Rab-GAP-TBC_dom"/>
</dbReference>
<feature type="compositionally biased region" description="Acidic residues" evidence="2">
    <location>
        <begin position="596"/>
        <end position="613"/>
    </location>
</feature>
<dbReference type="FunFam" id="1.10.472.80:FF:000011">
    <property type="entry name" value="TBC1 domain family member 30"/>
    <property type="match status" value="1"/>
</dbReference>
<evidence type="ECO:0000256" key="1">
    <source>
        <dbReference type="ARBA" id="ARBA00067508"/>
    </source>
</evidence>
<dbReference type="Proteomes" id="UP001168821">
    <property type="component" value="Unassembled WGS sequence"/>
</dbReference>
<proteinExistence type="predicted"/>
<evidence type="ECO:0000256" key="2">
    <source>
        <dbReference type="SAM" id="MobiDB-lite"/>
    </source>
</evidence>
<evidence type="ECO:0000313" key="5">
    <source>
        <dbReference type="Proteomes" id="UP001168821"/>
    </source>
</evidence>
<reference evidence="4" key="1">
    <citation type="journal article" date="2023" name="G3 (Bethesda)">
        <title>Whole genome assemblies of Zophobas morio and Tenebrio molitor.</title>
        <authorList>
            <person name="Kaur S."/>
            <person name="Stinson S.A."/>
            <person name="diCenzo G.C."/>
        </authorList>
    </citation>
    <scope>NUCLEOTIDE SEQUENCE</scope>
    <source>
        <strain evidence="4">QUZm001</strain>
    </source>
</reference>
<feature type="region of interest" description="Disordered" evidence="2">
    <location>
        <begin position="920"/>
        <end position="955"/>
    </location>
</feature>
<dbReference type="SMART" id="SM00164">
    <property type="entry name" value="TBC"/>
    <property type="match status" value="1"/>
</dbReference>
<dbReference type="AlphaFoldDB" id="A0AA38HT61"/>
<keyword evidence="5" id="KW-1185">Reference proteome</keyword>
<dbReference type="PANTHER" id="PTHR13399:SF2">
    <property type="entry name" value="TRANSLOCON-ASSOCIATED PROTEIN SUBUNIT GAMMA"/>
    <property type="match status" value="1"/>
</dbReference>
<feature type="compositionally biased region" description="Polar residues" evidence="2">
    <location>
        <begin position="640"/>
        <end position="650"/>
    </location>
</feature>
<evidence type="ECO:0000259" key="3">
    <source>
        <dbReference type="PROSITE" id="PS50086"/>
    </source>
</evidence>
<dbReference type="GO" id="GO:0005783">
    <property type="term" value="C:endoplasmic reticulum"/>
    <property type="evidence" value="ECO:0007669"/>
    <property type="project" value="TreeGrafter"/>
</dbReference>
<name>A0AA38HT61_9CUCU</name>